<keyword evidence="2" id="KW-0732">Signal</keyword>
<reference evidence="3" key="1">
    <citation type="submission" date="2024-02" db="EMBL/GenBank/DDBJ databases">
        <authorList>
            <consortium name="ELIXIR-Norway"/>
            <consortium name="Elixir Norway"/>
        </authorList>
    </citation>
    <scope>NUCLEOTIDE SEQUENCE</scope>
</reference>
<feature type="signal peptide" evidence="2">
    <location>
        <begin position="1"/>
        <end position="28"/>
    </location>
</feature>
<dbReference type="Proteomes" id="UP001497512">
    <property type="component" value="Chromosome 2"/>
</dbReference>
<gene>
    <name evidence="3" type="ORF">CSSPTR1EN2_LOCUS13586</name>
</gene>
<evidence type="ECO:0000313" key="3">
    <source>
        <dbReference type="EMBL" id="CAK9216669.1"/>
    </source>
</evidence>
<organism evidence="3 4">
    <name type="scientific">Sphagnum troendelagicum</name>
    <dbReference type="NCBI Taxonomy" id="128251"/>
    <lineage>
        <taxon>Eukaryota</taxon>
        <taxon>Viridiplantae</taxon>
        <taxon>Streptophyta</taxon>
        <taxon>Embryophyta</taxon>
        <taxon>Bryophyta</taxon>
        <taxon>Sphagnophytina</taxon>
        <taxon>Sphagnopsida</taxon>
        <taxon>Sphagnales</taxon>
        <taxon>Sphagnaceae</taxon>
        <taxon>Sphagnum</taxon>
    </lineage>
</organism>
<protein>
    <recommendedName>
        <fullName evidence="5">Late embryogenesis abundant protein</fullName>
    </recommendedName>
</protein>
<dbReference type="PROSITE" id="PS51257">
    <property type="entry name" value="PROKAR_LIPOPROTEIN"/>
    <property type="match status" value="1"/>
</dbReference>
<dbReference type="EMBL" id="OZ019894">
    <property type="protein sequence ID" value="CAK9216669.1"/>
    <property type="molecule type" value="Genomic_DNA"/>
</dbReference>
<evidence type="ECO:0008006" key="5">
    <source>
        <dbReference type="Google" id="ProtNLM"/>
    </source>
</evidence>
<accession>A0ABP0UAS9</accession>
<name>A0ABP0UAS9_9BRYO</name>
<evidence type="ECO:0000256" key="1">
    <source>
        <dbReference type="SAM" id="MobiDB-lite"/>
    </source>
</evidence>
<keyword evidence="4" id="KW-1185">Reference proteome</keyword>
<feature type="region of interest" description="Disordered" evidence="1">
    <location>
        <begin position="115"/>
        <end position="141"/>
    </location>
</feature>
<feature type="chain" id="PRO_5045275335" description="Late embryogenesis abundant protein" evidence="2">
    <location>
        <begin position="29"/>
        <end position="366"/>
    </location>
</feature>
<evidence type="ECO:0000256" key="2">
    <source>
        <dbReference type="SAM" id="SignalP"/>
    </source>
</evidence>
<sequence length="366" mass="40046">MEGRRQVVLLWFALACFLACAVLHVSSASPAAAGNADAGEGDSHASTWPRSWAKEKMVQKLSTLTDVSARYMYMYIVSLETREPWRFMRGRQEDEYLAAAAIETLKPETLTPLGTCRSSEDDGHPNVKETALETRDERDPSAEDVTKLAYEQYEVPKDTVSDRESPCYGSYDAAKDAVAATSAKTGERAKYTTEKVADVARGTSGTAKKVTYDATTAKAQELGATASQKAKETVNAAAETGKKAYKAAAQNSKAALDVIEETATKTELVLEQALTTIRAAAELGKKMMKRKVEETLSDAATKQTKNETEAAAEQAKKAYELAVEKTWEAAECCKNENKERGNRRVTAPYIEFLSQELQRSSLSLLF</sequence>
<evidence type="ECO:0000313" key="4">
    <source>
        <dbReference type="Proteomes" id="UP001497512"/>
    </source>
</evidence>
<proteinExistence type="predicted"/>
<feature type="compositionally biased region" description="Basic and acidic residues" evidence="1">
    <location>
        <begin position="118"/>
        <end position="141"/>
    </location>
</feature>